<reference evidence="2" key="1">
    <citation type="submission" date="2020-11" db="EMBL/GenBank/DDBJ databases">
        <title>Sequencing the genomes of 1000 actinobacteria strains.</title>
        <authorList>
            <person name="Klenk H.-P."/>
        </authorList>
    </citation>
    <scope>NUCLEOTIDE SEQUENCE</scope>
    <source>
        <strain evidence="2">DSM 45356</strain>
    </source>
</reference>
<dbReference type="Pfam" id="PF13560">
    <property type="entry name" value="HTH_31"/>
    <property type="match status" value="1"/>
</dbReference>
<organism evidence="2 3">
    <name type="scientific">Longispora fulva</name>
    <dbReference type="NCBI Taxonomy" id="619741"/>
    <lineage>
        <taxon>Bacteria</taxon>
        <taxon>Bacillati</taxon>
        <taxon>Actinomycetota</taxon>
        <taxon>Actinomycetes</taxon>
        <taxon>Micromonosporales</taxon>
        <taxon>Micromonosporaceae</taxon>
        <taxon>Longispora</taxon>
    </lineage>
</organism>
<sequence>MIDQNKITETRRALGRRLAMARLAAGYNQHQLAPLIAYSRSAIANVETGRQRPARAFWEACDAVLGAGGTLTAGYDEVEAEVRHQRELAARIARTERSAATRNLHLGTVRQRLILAANQSQVFLADWEARSLGAGTVEEFAEDLGWLAREYVHRPMEGIFDELVGVRDRACRLLSERRRAADTRTLLFVAGVACGMLAHASIDLGDRRAAARHARVAGRLASEAGHHGLMAWVFGTQSLIAYCLDRPDKAVECAERGARYATAGTSTVRLTALKARAYASWGNASAARRALAEAAVQRERVTLDNELDGLGGILMFPEAKQNYYAASTAALMADGLLAERHALGAIASYEAAAPELRSYGDLALSRIYLAQAQLIKPRRDQDAGAADEALTSVMQLPEEQRIAGLQKPLRRVQAQLDRGGLGQSAVGAELREKIDGFLTSTRAISST</sequence>
<feature type="domain" description="HTH cro/C1-type" evidence="1">
    <location>
        <begin position="18"/>
        <end position="53"/>
    </location>
</feature>
<dbReference type="RefSeq" id="WP_197003753.1">
    <property type="nucleotide sequence ID" value="NZ_BONS01000016.1"/>
</dbReference>
<dbReference type="Proteomes" id="UP000622552">
    <property type="component" value="Unassembled WGS sequence"/>
</dbReference>
<dbReference type="InterPro" id="IPR010982">
    <property type="entry name" value="Lambda_DNA-bd_dom_sf"/>
</dbReference>
<evidence type="ECO:0000259" key="1">
    <source>
        <dbReference type="PROSITE" id="PS50943"/>
    </source>
</evidence>
<dbReference type="AlphaFoldDB" id="A0A8J7GQ13"/>
<dbReference type="Gene3D" id="1.10.260.40">
    <property type="entry name" value="lambda repressor-like DNA-binding domains"/>
    <property type="match status" value="1"/>
</dbReference>
<dbReference type="GO" id="GO:0003677">
    <property type="term" value="F:DNA binding"/>
    <property type="evidence" value="ECO:0007669"/>
    <property type="project" value="UniProtKB-KW"/>
</dbReference>
<keyword evidence="3" id="KW-1185">Reference proteome</keyword>
<evidence type="ECO:0000313" key="2">
    <source>
        <dbReference type="EMBL" id="MBG6136829.1"/>
    </source>
</evidence>
<evidence type="ECO:0000313" key="3">
    <source>
        <dbReference type="Proteomes" id="UP000622552"/>
    </source>
</evidence>
<dbReference type="EMBL" id="JADOUF010000001">
    <property type="protein sequence ID" value="MBG6136829.1"/>
    <property type="molecule type" value="Genomic_DNA"/>
</dbReference>
<proteinExistence type="predicted"/>
<gene>
    <name evidence="2" type="ORF">IW245_003023</name>
</gene>
<dbReference type="InterPro" id="IPR001387">
    <property type="entry name" value="Cro/C1-type_HTH"/>
</dbReference>
<name>A0A8J7GQ13_9ACTN</name>
<dbReference type="PROSITE" id="PS50943">
    <property type="entry name" value="HTH_CROC1"/>
    <property type="match status" value="1"/>
</dbReference>
<accession>A0A8J7GQ13</accession>
<dbReference type="SMART" id="SM00530">
    <property type="entry name" value="HTH_XRE"/>
    <property type="match status" value="1"/>
</dbReference>
<dbReference type="CDD" id="cd00093">
    <property type="entry name" value="HTH_XRE"/>
    <property type="match status" value="1"/>
</dbReference>
<dbReference type="SUPFAM" id="SSF47413">
    <property type="entry name" value="lambda repressor-like DNA-binding domains"/>
    <property type="match status" value="1"/>
</dbReference>
<comment type="caution">
    <text evidence="2">The sequence shown here is derived from an EMBL/GenBank/DDBJ whole genome shotgun (WGS) entry which is preliminary data.</text>
</comment>
<protein>
    <submittedName>
        <fullName evidence="2">DNA-binding XRE family transcriptional regulator/uncharacterized small protein (DUF1192 family)</fullName>
    </submittedName>
</protein>
<keyword evidence="2" id="KW-0238">DNA-binding</keyword>